<dbReference type="NCBIfam" id="NF038032">
    <property type="entry name" value="CehA_McbA_metalo"/>
    <property type="match status" value="1"/>
</dbReference>
<dbReference type="Proteomes" id="UP000253099">
    <property type="component" value="Unassembled WGS sequence"/>
</dbReference>
<dbReference type="GO" id="GO:0004534">
    <property type="term" value="F:5'-3' RNA exonuclease activity"/>
    <property type="evidence" value="ECO:0007669"/>
    <property type="project" value="TreeGrafter"/>
</dbReference>
<organism evidence="2 3">
    <name type="scientific">Candidatus Methanobinarius endosymbioticus</name>
    <dbReference type="NCBI Taxonomy" id="2006182"/>
    <lineage>
        <taxon>Archaea</taxon>
        <taxon>Methanobacteriati</taxon>
        <taxon>Methanobacteriota</taxon>
        <taxon>Methanomada group</taxon>
        <taxon>Methanobacteria</taxon>
        <taxon>Methanobacteriales</taxon>
        <taxon>Methanobacteriaceae</taxon>
        <taxon>Candidatus Methanobinarius</taxon>
    </lineage>
</organism>
<dbReference type="AlphaFoldDB" id="A0A366MBY8"/>
<name>A0A366MBY8_9EURY</name>
<keyword evidence="3" id="KW-1185">Reference proteome</keyword>
<dbReference type="GO" id="GO:0035312">
    <property type="term" value="F:5'-3' DNA exonuclease activity"/>
    <property type="evidence" value="ECO:0007669"/>
    <property type="project" value="TreeGrafter"/>
</dbReference>
<feature type="domain" description="Polymerase/histidinol phosphatase N-terminal" evidence="1">
    <location>
        <begin position="3"/>
        <end position="70"/>
    </location>
</feature>
<dbReference type="InterPro" id="IPR004013">
    <property type="entry name" value="PHP_dom"/>
</dbReference>
<dbReference type="SMART" id="SM00481">
    <property type="entry name" value="POLIIIAc"/>
    <property type="match status" value="1"/>
</dbReference>
<accession>A0A366MBY8</accession>
<dbReference type="InterPro" id="IPR016195">
    <property type="entry name" value="Pol/histidinol_Pase-like"/>
</dbReference>
<gene>
    <name evidence="2" type="ORF">ALNOE001_12920</name>
</gene>
<dbReference type="Pfam" id="PF02811">
    <property type="entry name" value="PHP"/>
    <property type="match status" value="1"/>
</dbReference>
<dbReference type="Gene3D" id="3.20.20.140">
    <property type="entry name" value="Metal-dependent hydrolases"/>
    <property type="match status" value="1"/>
</dbReference>
<dbReference type="PANTHER" id="PTHR42924:SF3">
    <property type="entry name" value="POLYMERASE_HISTIDINOL PHOSPHATASE N-TERMINAL DOMAIN-CONTAINING PROTEIN"/>
    <property type="match status" value="1"/>
</dbReference>
<dbReference type="SUPFAM" id="SSF89550">
    <property type="entry name" value="PHP domain-like"/>
    <property type="match status" value="1"/>
</dbReference>
<dbReference type="Pfam" id="PF13263">
    <property type="entry name" value="PHP_C"/>
    <property type="match status" value="1"/>
</dbReference>
<evidence type="ECO:0000313" key="3">
    <source>
        <dbReference type="Proteomes" id="UP000253099"/>
    </source>
</evidence>
<dbReference type="PANTHER" id="PTHR42924">
    <property type="entry name" value="EXONUCLEASE"/>
    <property type="match status" value="1"/>
</dbReference>
<reference evidence="2 3" key="1">
    <citation type="submission" date="2018-06" db="EMBL/GenBank/DDBJ databases">
        <title>Genomic insight into two independent archaeal endosymbiosis events.</title>
        <authorList>
            <person name="Lind A.E."/>
            <person name="Lewis W.H."/>
            <person name="Spang A."/>
            <person name="Guy L."/>
            <person name="Embley M.T."/>
            <person name="Ettema T.J.G."/>
        </authorList>
    </citation>
    <scope>NUCLEOTIDE SEQUENCE [LARGE SCALE GENOMIC DNA]</scope>
    <source>
        <strain evidence="2">NOE</strain>
    </source>
</reference>
<sequence length="225" mass="25077">MKLDPHIHSSYSGDARSTPKEIIERAKLIGLDIIALSDHNTVKGSKVAIELSKNLDDLLVVPSIEISSSEGHILGFGIESAIPRDLSPEETVERVHDEGGIAIIPHPFSSYRRGLFFNNKKTMEKTIKKKIRGVEVLNARCIIGYSNHESNKLADKHSLAKIGSSDSHFVEAVGNCYTEIEIDNEPSVHDVIQAIKSRKAKVRGKRTSNYLIAREVVNKKIRRIY</sequence>
<dbReference type="InterPro" id="IPR003141">
    <property type="entry name" value="Pol/His_phosphatase_N"/>
</dbReference>
<evidence type="ECO:0000313" key="2">
    <source>
        <dbReference type="EMBL" id="RBQ23012.1"/>
    </source>
</evidence>
<dbReference type="InterPro" id="IPR052018">
    <property type="entry name" value="PHP_domain"/>
</dbReference>
<evidence type="ECO:0000259" key="1">
    <source>
        <dbReference type="SMART" id="SM00481"/>
    </source>
</evidence>
<protein>
    <recommendedName>
        <fullName evidence="1">Polymerase/histidinol phosphatase N-terminal domain-containing protein</fullName>
    </recommendedName>
</protein>
<proteinExistence type="predicted"/>
<comment type="caution">
    <text evidence="2">The sequence shown here is derived from an EMBL/GenBank/DDBJ whole genome shotgun (WGS) entry which is preliminary data.</text>
</comment>
<dbReference type="CDD" id="cd07432">
    <property type="entry name" value="PHP_HisPPase"/>
    <property type="match status" value="1"/>
</dbReference>
<dbReference type="EMBL" id="NIZT01000030">
    <property type="protein sequence ID" value="RBQ23012.1"/>
    <property type="molecule type" value="Genomic_DNA"/>
</dbReference>